<feature type="domain" description="RDRP core" evidence="3">
    <location>
        <begin position="461"/>
        <end position="1063"/>
    </location>
</feature>
<feature type="compositionally biased region" description="Low complexity" evidence="2">
    <location>
        <begin position="1349"/>
        <end position="1364"/>
    </location>
</feature>
<dbReference type="InterPro" id="IPR057596">
    <property type="entry name" value="RDRP_core"/>
</dbReference>
<reference evidence="4" key="1">
    <citation type="journal article" date="2014" name="Genome Biol. Evol.">
        <title>Gene Loss Rather Than Gene Gain Is Associated with a Host Jump from Monocots to Dicots in the Smut Fungus Melanopsichium pennsylvanicum.</title>
        <authorList>
            <person name="Sharma R."/>
            <person name="Mishra B."/>
            <person name="Runge F."/>
            <person name="Thines M."/>
        </authorList>
    </citation>
    <scope>NUCLEOTIDE SEQUENCE</scope>
    <source>
        <strain evidence="4">4</strain>
    </source>
</reference>
<keyword evidence="1 4" id="KW-0696">RNA-directed RNA polymerase</keyword>
<comment type="similarity">
    <text evidence="1">Belongs to the RdRP family.</text>
</comment>
<keyword evidence="1" id="KW-0694">RNA-binding</keyword>
<dbReference type="PANTHER" id="PTHR23079">
    <property type="entry name" value="RNA-DEPENDENT RNA POLYMERASE"/>
    <property type="match status" value="1"/>
</dbReference>
<keyword evidence="1" id="KW-0548">Nucleotidyltransferase</keyword>
<evidence type="ECO:0000256" key="2">
    <source>
        <dbReference type="SAM" id="MobiDB-lite"/>
    </source>
</evidence>
<accession>A0A077RC53</accession>
<comment type="catalytic activity">
    <reaction evidence="1">
        <text>RNA(n) + a ribonucleoside 5'-triphosphate = RNA(n+1) + diphosphate</text>
        <dbReference type="Rhea" id="RHEA:21248"/>
        <dbReference type="Rhea" id="RHEA-COMP:14527"/>
        <dbReference type="Rhea" id="RHEA-COMP:17342"/>
        <dbReference type="ChEBI" id="CHEBI:33019"/>
        <dbReference type="ChEBI" id="CHEBI:61557"/>
        <dbReference type="ChEBI" id="CHEBI:140395"/>
        <dbReference type="EC" id="2.7.7.48"/>
    </reaction>
</comment>
<dbReference type="GO" id="GO:0003968">
    <property type="term" value="F:RNA-directed RNA polymerase activity"/>
    <property type="evidence" value="ECO:0007669"/>
    <property type="project" value="UniProtKB-KW"/>
</dbReference>
<dbReference type="GO" id="GO:0031380">
    <property type="term" value="C:nuclear RNA-directed RNA polymerase complex"/>
    <property type="evidence" value="ECO:0007669"/>
    <property type="project" value="TreeGrafter"/>
</dbReference>
<sequence>MEVLVQQIDLWVTEEDLYRTIANALHTPPVRLPGQGLTNFRLLLPKTASNRHKGHAFLTIAETSTASAFLQCYTGKTGRALSIIRDSKYNTLKLTTNGFGNERIINEILHYPYEDWDARQRRLRGEPPPNSSSSDENAVAFLTTVVPTPPDIAQRENLVRTNPTTSRNSRPRRRLEPARSDGAWWTIEFGVICENGDFSIEDYDFPPVPLPSGFDVKSATLYFGDKDNSIRILFNNIVSWSINHNHNALLFDLEDPATFIRQGRNSSIFDFVNHRDRELLIRHRHRYRIGLIGCHFRVSFVTPQDLDWFCLEARPFLKRAGNPRKDPRNVVRRNLTDPDFFEAAGQFCASIDIRVAYQFDKLIRNGLYSPTVLEILKSNTRRLMKLYGVEFAARVLESLAATSRQVQVRDRNTKCLLGSTKLQQRIEAEEQRLKRQDATESDPLASDIVTTATAQVYHVTITPTRMLLEGPFLDSSNRVLRLFPEFGSHFVRVAFADEDGDRFPVSRHDLGGVDSESFVRERIGDPLKLGIAIAGRKFEALAWSGSGLGSHHCWFVAAFTDKEGKLWNAERIRQSLGNFRQVEKQPARYGARLSQAFSATSSTIKINDDWIKIVEDDYSNALSPGMGREKKRYLLTDGVGEISRELLNMIWTELCSVKNMKREWQLSQDDPTRIPSAIQFRCGGAKGVLCLNPSLKGKVMKVRNSMIKFSAPKHRDFEVATTSFSPLPARLNRPLINALEDLGVPSAVFLKLQNKAVESAQTARQDFRKASQLMGSFALSDTAEVHKLFRRLDSLVGIRPDKLHADGILNRLCTIIIAAALGDLKRKARIPVSGCTLIGVVDEFNYLARGEIFAQVNDGANGLFRIVSGRVMIGRSPTIHPGDVRVVNAVVPPSNHPLRQLRNVVVFSKSPEGRPLQSMLSGGDLDGDINTIYEDGELFPTRIESPGQYPDVPPRSLARSCTFEDLADFFVDYVINDQVGLVSIFHLHIADMSEKHSMDADCVKLAQLHAKAVDYRKTGQAVRRKDVPMPPFGTPRPDFIAQRPAGPAIYPSQRALGQLFRAIPEQLTDTPFGCIPSWACASSWSSTKHSALSDILKSPGKSDDILTILSTLGQKYPQVMPKQGLRLVQLQAHFRPLLNSFVYHLSRLAAWIPESRTETEWLSEEEILVGTQVMATKAKQLKRRQERLTASTAELFPILRTQLMLIAGDDSVESATIRSTADAGRGIPGASCVEGKNHGKGKGTSAVLGRDDAEVMHFTGLAQVTEPPRRAQAKIVVIDGERVVLREKPSGSNSSSPWSDDEQSNEIGFDLKHRLNDYVTANDHHESSGSSCNPSRQDDKPKRNQKPEPSGSSNGSGSSTPSGNAKGKGKSHNNGKTQAWEQQKQQHIQEKRKVVATTDPELYQLLYSSDSDGDYGLDDHHCSGRMTLEEIVKRKRRKELHYLYSAAYLGASEVTTRHFGGNTFAVVALGCLLERLEEHVGCGREF</sequence>
<dbReference type="EMBL" id="HG529700">
    <property type="protein sequence ID" value="CDI56806.1"/>
    <property type="molecule type" value="Genomic_DNA"/>
</dbReference>
<dbReference type="GO" id="GO:0003723">
    <property type="term" value="F:RNA binding"/>
    <property type="evidence" value="ECO:0007669"/>
    <property type="project" value="UniProtKB-KW"/>
</dbReference>
<feature type="compositionally biased region" description="Basic and acidic residues" evidence="2">
    <location>
        <begin position="1336"/>
        <end position="1346"/>
    </location>
</feature>
<dbReference type="GO" id="GO:0030422">
    <property type="term" value="P:siRNA processing"/>
    <property type="evidence" value="ECO:0007669"/>
    <property type="project" value="TreeGrafter"/>
</dbReference>
<evidence type="ECO:0000259" key="3">
    <source>
        <dbReference type="Pfam" id="PF05183"/>
    </source>
</evidence>
<keyword evidence="1" id="KW-0808">Transferase</keyword>
<protein>
    <recommendedName>
        <fullName evidence="1">RNA-dependent RNA polymerase</fullName>
        <ecNumber evidence="1">2.7.7.48</ecNumber>
    </recommendedName>
</protein>
<name>A0A077RC53_9BASI</name>
<dbReference type="Pfam" id="PF05183">
    <property type="entry name" value="RdRP"/>
    <property type="match status" value="1"/>
</dbReference>
<dbReference type="InterPro" id="IPR007855">
    <property type="entry name" value="RDRP"/>
</dbReference>
<feature type="region of interest" description="Disordered" evidence="2">
    <location>
        <begin position="155"/>
        <end position="175"/>
    </location>
</feature>
<evidence type="ECO:0000256" key="1">
    <source>
        <dbReference type="RuleBase" id="RU363098"/>
    </source>
</evidence>
<proteinExistence type="inferred from homology"/>
<evidence type="ECO:0000313" key="4">
    <source>
        <dbReference type="EMBL" id="CDI56806.1"/>
    </source>
</evidence>
<dbReference type="EC" id="2.7.7.48" evidence="1"/>
<dbReference type="PANTHER" id="PTHR23079:SF17">
    <property type="entry name" value="RNA-DEPENDENT RNA POLYMERASE"/>
    <property type="match status" value="1"/>
</dbReference>
<organism evidence="4">
    <name type="scientific">Melanopsichium pennsylvanicum 4</name>
    <dbReference type="NCBI Taxonomy" id="1398559"/>
    <lineage>
        <taxon>Eukaryota</taxon>
        <taxon>Fungi</taxon>
        <taxon>Dikarya</taxon>
        <taxon>Basidiomycota</taxon>
        <taxon>Ustilaginomycotina</taxon>
        <taxon>Ustilaginomycetes</taxon>
        <taxon>Ustilaginales</taxon>
        <taxon>Ustilaginaceae</taxon>
        <taxon>Melanopsichium</taxon>
    </lineage>
</organism>
<feature type="compositionally biased region" description="Polar residues" evidence="2">
    <location>
        <begin position="1374"/>
        <end position="1386"/>
    </location>
</feature>
<feature type="region of interest" description="Disordered" evidence="2">
    <location>
        <begin position="1321"/>
        <end position="1392"/>
    </location>
</feature>